<gene>
    <name evidence="2" type="ORF">PACLA_8A048452</name>
</gene>
<comment type="caution">
    <text evidence="2">The sequence shown here is derived from an EMBL/GenBank/DDBJ whole genome shotgun (WGS) entry which is preliminary data.</text>
</comment>
<evidence type="ECO:0000256" key="1">
    <source>
        <dbReference type="PROSITE-ProRule" id="PRU00124"/>
    </source>
</evidence>
<evidence type="ECO:0000313" key="3">
    <source>
        <dbReference type="Proteomes" id="UP001152795"/>
    </source>
</evidence>
<dbReference type="SUPFAM" id="SSF48726">
    <property type="entry name" value="Immunoglobulin"/>
    <property type="match status" value="1"/>
</dbReference>
<reference evidence="2" key="1">
    <citation type="submission" date="2020-04" db="EMBL/GenBank/DDBJ databases">
        <authorList>
            <person name="Alioto T."/>
            <person name="Alioto T."/>
            <person name="Gomez Garrido J."/>
        </authorList>
    </citation>
    <scope>NUCLEOTIDE SEQUENCE</scope>
    <source>
        <strain evidence="2">A484AB</strain>
    </source>
</reference>
<feature type="disulfide bond" evidence="1">
    <location>
        <begin position="129"/>
        <end position="144"/>
    </location>
</feature>
<feature type="non-terminal residue" evidence="2">
    <location>
        <position position="151"/>
    </location>
</feature>
<comment type="caution">
    <text evidence="1">Lacks conserved residue(s) required for the propagation of feature annotation.</text>
</comment>
<dbReference type="InterPro" id="IPR002172">
    <property type="entry name" value="LDrepeatLR_classA_rpt"/>
</dbReference>
<dbReference type="PROSITE" id="PS50835">
    <property type="entry name" value="IG_LIKE"/>
    <property type="match status" value="1"/>
</dbReference>
<dbReference type="Proteomes" id="UP001152795">
    <property type="component" value="Unassembled WGS sequence"/>
</dbReference>
<dbReference type="PROSITE" id="PS01209">
    <property type="entry name" value="LDLRA_1"/>
    <property type="match status" value="1"/>
</dbReference>
<dbReference type="Gene3D" id="4.10.400.10">
    <property type="entry name" value="Low-density Lipoprotein Receptor"/>
    <property type="match status" value="1"/>
</dbReference>
<dbReference type="SMART" id="SM00192">
    <property type="entry name" value="LDLa"/>
    <property type="match status" value="1"/>
</dbReference>
<dbReference type="InterPro" id="IPR013783">
    <property type="entry name" value="Ig-like_fold"/>
</dbReference>
<dbReference type="OrthoDB" id="10013209at2759"/>
<keyword evidence="3" id="KW-1185">Reference proteome</keyword>
<dbReference type="Gene3D" id="2.60.40.10">
    <property type="entry name" value="Immunoglobulins"/>
    <property type="match status" value="1"/>
</dbReference>
<accession>A0A7D9LS14</accession>
<dbReference type="SUPFAM" id="SSF57424">
    <property type="entry name" value="LDL receptor-like module"/>
    <property type="match status" value="1"/>
</dbReference>
<feature type="non-terminal residue" evidence="2">
    <location>
        <position position="1"/>
    </location>
</feature>
<dbReference type="EMBL" id="CACRXK020023099">
    <property type="protein sequence ID" value="CAB4037451.1"/>
    <property type="molecule type" value="Genomic_DNA"/>
</dbReference>
<dbReference type="AlphaFoldDB" id="A0A7D9LS14"/>
<evidence type="ECO:0000313" key="2">
    <source>
        <dbReference type="EMBL" id="CAB4037451.1"/>
    </source>
</evidence>
<dbReference type="Pfam" id="PF00057">
    <property type="entry name" value="Ldl_recept_a"/>
    <property type="match status" value="1"/>
</dbReference>
<keyword evidence="2" id="KW-0675">Receptor</keyword>
<dbReference type="InterPro" id="IPR023415">
    <property type="entry name" value="LDLR_class-A_CS"/>
</dbReference>
<dbReference type="PROSITE" id="PS50068">
    <property type="entry name" value="LDLRA_2"/>
    <property type="match status" value="1"/>
</dbReference>
<dbReference type="InterPro" id="IPR007110">
    <property type="entry name" value="Ig-like_dom"/>
</dbReference>
<name>A0A7D9LS14_PARCT</name>
<protein>
    <submittedName>
        <fullName evidence="2">Low-density lipo receptor-related 2</fullName>
    </submittedName>
</protein>
<dbReference type="InterPro" id="IPR036055">
    <property type="entry name" value="LDL_receptor-like_sf"/>
</dbReference>
<dbReference type="InterPro" id="IPR036179">
    <property type="entry name" value="Ig-like_dom_sf"/>
</dbReference>
<proteinExistence type="predicted"/>
<organism evidence="2 3">
    <name type="scientific">Paramuricea clavata</name>
    <name type="common">Red gorgonian</name>
    <name type="synonym">Violescent sea-whip</name>
    <dbReference type="NCBI Taxonomy" id="317549"/>
    <lineage>
        <taxon>Eukaryota</taxon>
        <taxon>Metazoa</taxon>
        <taxon>Cnidaria</taxon>
        <taxon>Anthozoa</taxon>
        <taxon>Octocorallia</taxon>
        <taxon>Malacalcyonacea</taxon>
        <taxon>Plexauridae</taxon>
        <taxon>Paramuricea</taxon>
    </lineage>
</organism>
<dbReference type="CDD" id="cd00112">
    <property type="entry name" value="LDLa"/>
    <property type="match status" value="1"/>
</dbReference>
<sequence length="151" mass="16968">EAYLNGPEEKEVEDTAGSDVKLTCDVIGYPIQYEWRDENNSLIVDDSRFTPKESVLHIDDIADYEDRKKYSCLGIGTNGTIIQTTILRVKAFQSTPSSQTASKLSRRHCRSGLLSCRDAIYCIPESWECDGFADCKDGSDEDYCNRTESTS</sequence>
<keyword evidence="1" id="KW-1015">Disulfide bond</keyword>